<evidence type="ECO:0000313" key="3">
    <source>
        <dbReference type="EMBL" id="RSU00697.1"/>
    </source>
</evidence>
<gene>
    <name evidence="3" type="ORF">CBF37_01410</name>
</gene>
<dbReference type="OrthoDB" id="9797643at2"/>
<evidence type="ECO:0000259" key="1">
    <source>
        <dbReference type="Pfam" id="PF09862"/>
    </source>
</evidence>
<dbReference type="EMBL" id="NGJS01000001">
    <property type="protein sequence ID" value="RSU00697.1"/>
    <property type="molecule type" value="Genomic_DNA"/>
</dbReference>
<sequence length="91" mass="10919">MDWFLELDSEEQVFIKKFLMASRSLKNLASEYHVSYLTVRLRLDCLIEKIKISDSKKDSFEIKIMQMVIEEKITFDIAKEILKNYKENSYD</sequence>
<dbReference type="Pfam" id="PF22746">
    <property type="entry name" value="SHOCT-like_DUF2089-C"/>
    <property type="match status" value="1"/>
</dbReference>
<keyword evidence="4" id="KW-1185">Reference proteome</keyword>
<dbReference type="InterPro" id="IPR053959">
    <property type="entry name" value="YvlB/LiaX_N"/>
</dbReference>
<dbReference type="InterPro" id="IPR018658">
    <property type="entry name" value="DUF2089"/>
</dbReference>
<accession>A0A430A2R3</accession>
<comment type="caution">
    <text evidence="3">The sequence shown here is derived from an EMBL/GenBank/DDBJ whole genome shotgun (WGS) entry which is preliminary data.</text>
</comment>
<dbReference type="AlphaFoldDB" id="A0A430A2R3"/>
<protein>
    <recommendedName>
        <fullName evidence="5">DUF2089 domain-containing protein</fullName>
    </recommendedName>
</protein>
<organism evidence="3 4">
    <name type="scientific">Vagococcus vulneris</name>
    <dbReference type="NCBI Taxonomy" id="1977869"/>
    <lineage>
        <taxon>Bacteria</taxon>
        <taxon>Bacillati</taxon>
        <taxon>Bacillota</taxon>
        <taxon>Bacilli</taxon>
        <taxon>Lactobacillales</taxon>
        <taxon>Enterococcaceae</taxon>
        <taxon>Vagococcus</taxon>
    </lineage>
</organism>
<dbReference type="RefSeq" id="WP_125982935.1">
    <property type="nucleotide sequence ID" value="NZ_NGJS01000001.1"/>
</dbReference>
<reference evidence="3 4" key="1">
    <citation type="submission" date="2017-05" db="EMBL/GenBank/DDBJ databases">
        <title>Vagococcus spp. assemblies.</title>
        <authorList>
            <person name="Gulvik C.A."/>
        </authorList>
    </citation>
    <scope>NUCLEOTIDE SEQUENCE [LARGE SCALE GENOMIC DNA]</scope>
    <source>
        <strain evidence="3 4">SS1995</strain>
    </source>
</reference>
<dbReference type="Pfam" id="PF09862">
    <property type="entry name" value="DUF2089"/>
    <property type="match status" value="1"/>
</dbReference>
<name>A0A430A2R3_9ENTE</name>
<feature type="domain" description="DUF2089" evidence="1">
    <location>
        <begin position="7"/>
        <end position="52"/>
    </location>
</feature>
<dbReference type="Proteomes" id="UP000287857">
    <property type="component" value="Unassembled WGS sequence"/>
</dbReference>
<proteinExistence type="predicted"/>
<evidence type="ECO:0008006" key="5">
    <source>
        <dbReference type="Google" id="ProtNLM"/>
    </source>
</evidence>
<feature type="domain" description="YvlB/LiaX N-terminal" evidence="2">
    <location>
        <begin position="60"/>
        <end position="88"/>
    </location>
</feature>
<evidence type="ECO:0000313" key="4">
    <source>
        <dbReference type="Proteomes" id="UP000287857"/>
    </source>
</evidence>
<evidence type="ECO:0000259" key="2">
    <source>
        <dbReference type="Pfam" id="PF22746"/>
    </source>
</evidence>